<dbReference type="GO" id="GO:0043952">
    <property type="term" value="P:protein transport by the Sec complex"/>
    <property type="evidence" value="ECO:0007669"/>
    <property type="project" value="TreeGrafter"/>
</dbReference>
<sequence>MALAGRLRTRVRRFLARPGTVDLSRYSDLLKEVEWREDKLRELTDEELTEAAAALRDKARAETKKDKGPFDDGDLVELCAVGREAGRRALDERAHDVQLLGTMGLLAGHVVEMATGEGKTLSGALAAAGYALAGRHVHVLSVNDYLARRDAEWMGPVYDLLGVSVGWVSQNSTHEERKEAYGKDVTYGAVSEVGFDVLRDRLVTNVDDRAQRAPDVALVDEADSVLVDEARVPLVMAGSTETDPGDPEVAKIVAGLRPGAHYEQDEDGRNAWLTQAGARIVERSLGEGVDLYTEEHSDRLAAVNVALHAHALLTRDVDYIVRDGKVALINSSRGRIALLQRWPDGLQAAVEAKEGVAASERGQVLDSITVQSMIGRYQRVCGMTGTAVAVAETLREFYELEVAVVPPDKECVREDEEDRVYVDFESKEAAIVELIVEKHKTGQPILVGTLDVAESERLAKLLAKADVECVVLNARNDAEEAAIVREAGAKGAVTVSTQMAGRGTDIRLGGSNGSHEEVAELGGLYVLATGHYPSSRLDDQLRGRAGRQGDPGGSVVFASLADDIVAQYAPEAEPGDEPDDEGRLTDATSQRYVDHAQRVAEGVNLEIHRNTWRYTRLIEKQREILLEYRDEVLTGDAAAELLEERAAKRYKELVKAAGEDAVKAVARQIVLRHLDKRWTEHLEFVADVRETIHLRALAKETPIDEFHRACIPAFKQIRADVADAAVETFKEIEVGEGGTVDLDASGLRKPSSTWTYLVHDNPFDSDAEQALQKVRAMVKKVKK</sequence>
<dbReference type="GO" id="GO:0017038">
    <property type="term" value="P:protein import"/>
    <property type="evidence" value="ECO:0007669"/>
    <property type="project" value="InterPro"/>
</dbReference>
<dbReference type="PROSITE" id="PS51194">
    <property type="entry name" value="HELICASE_CTER"/>
    <property type="match status" value="1"/>
</dbReference>
<dbReference type="InterPro" id="IPR011115">
    <property type="entry name" value="SecA_DEAD"/>
</dbReference>
<dbReference type="InterPro" id="IPR036670">
    <property type="entry name" value="SecA_X-link_sf"/>
</dbReference>
<evidence type="ECO:0000256" key="4">
    <source>
        <dbReference type="ARBA" id="ARBA00022475"/>
    </source>
</evidence>
<dbReference type="PANTHER" id="PTHR30612:SF0">
    <property type="entry name" value="CHLOROPLAST PROTEIN-TRANSPORTING ATPASE"/>
    <property type="match status" value="1"/>
</dbReference>
<dbReference type="GO" id="GO:0031522">
    <property type="term" value="C:cell envelope Sec protein transport complex"/>
    <property type="evidence" value="ECO:0007669"/>
    <property type="project" value="TreeGrafter"/>
</dbReference>
<dbReference type="InterPro" id="IPR011130">
    <property type="entry name" value="SecA_preprotein_X-link_dom"/>
</dbReference>
<dbReference type="Pfam" id="PF07517">
    <property type="entry name" value="SecA_DEAD"/>
    <property type="match status" value="1"/>
</dbReference>
<dbReference type="GO" id="GO:0006605">
    <property type="term" value="P:protein targeting"/>
    <property type="evidence" value="ECO:0007669"/>
    <property type="project" value="UniProtKB-UniRule"/>
</dbReference>
<dbReference type="PROSITE" id="PS51192">
    <property type="entry name" value="HELICASE_ATP_BIND_1"/>
    <property type="match status" value="1"/>
</dbReference>
<dbReference type="Pfam" id="PF01043">
    <property type="entry name" value="SecA_PP_bind"/>
    <property type="match status" value="1"/>
</dbReference>
<keyword evidence="8 12" id="KW-0653">Protein transport</keyword>
<dbReference type="FunFam" id="3.40.50.300:FF:000429">
    <property type="entry name" value="Preprotein translocase subunit SecA"/>
    <property type="match status" value="1"/>
</dbReference>
<evidence type="ECO:0000256" key="2">
    <source>
        <dbReference type="ARBA" id="ARBA00007650"/>
    </source>
</evidence>
<reference evidence="16 17" key="1">
    <citation type="submission" date="2019-03" db="EMBL/GenBank/DDBJ databases">
        <title>Genomic Encyclopedia of Type Strains, Phase IV (KMG-IV): sequencing the most valuable type-strain genomes for metagenomic binning, comparative biology and taxonomic classification.</title>
        <authorList>
            <person name="Goeker M."/>
        </authorList>
    </citation>
    <scope>NUCLEOTIDE SEQUENCE [LARGE SCALE GENOMIC DNA]</scope>
    <source>
        <strain evidence="16 17">DSM 45361</strain>
    </source>
</reference>
<dbReference type="InterPro" id="IPR036266">
    <property type="entry name" value="SecA_Wing/Scaffold_sf"/>
</dbReference>
<keyword evidence="3 12" id="KW-0813">Transport</keyword>
<dbReference type="PANTHER" id="PTHR30612">
    <property type="entry name" value="SECA INNER MEMBRANE COMPONENT OF SEC PROTEIN SECRETION SYSTEM"/>
    <property type="match status" value="1"/>
</dbReference>
<dbReference type="RefSeq" id="WP_133847047.1">
    <property type="nucleotide sequence ID" value="NZ_SNXZ01000001.1"/>
</dbReference>
<comment type="caution">
    <text evidence="16">The sequence shown here is derived from an EMBL/GenBank/DDBJ whole genome shotgun (WGS) entry which is preliminary data.</text>
</comment>
<dbReference type="SUPFAM" id="SSF52540">
    <property type="entry name" value="P-loop containing nucleoside triphosphate hydrolases"/>
    <property type="match status" value="2"/>
</dbReference>
<dbReference type="PROSITE" id="PS51196">
    <property type="entry name" value="SECA_MOTOR_DEAD"/>
    <property type="match status" value="1"/>
</dbReference>
<dbReference type="InterPro" id="IPR014018">
    <property type="entry name" value="SecA_motor_DEAD"/>
</dbReference>
<feature type="domain" description="SecA family profile" evidence="15">
    <location>
        <begin position="8"/>
        <end position="589"/>
    </location>
</feature>
<dbReference type="Gene3D" id="1.10.3060.10">
    <property type="entry name" value="Helical scaffold and wing domains of SecA"/>
    <property type="match status" value="2"/>
</dbReference>
<dbReference type="SUPFAM" id="SSF81886">
    <property type="entry name" value="Helical scaffold and wing domains of SecA"/>
    <property type="match status" value="1"/>
</dbReference>
<evidence type="ECO:0000256" key="8">
    <source>
        <dbReference type="ARBA" id="ARBA00022927"/>
    </source>
</evidence>
<dbReference type="Gene3D" id="3.90.1440.10">
    <property type="entry name" value="SecA, preprotein cross-linking domain"/>
    <property type="match status" value="1"/>
</dbReference>
<keyword evidence="9 12" id="KW-1278">Translocase</keyword>
<keyword evidence="6 12" id="KW-0547">Nucleotide-binding</keyword>
<comment type="similarity">
    <text evidence="2 12">Belongs to the SecA family.</text>
</comment>
<dbReference type="InterPro" id="IPR000185">
    <property type="entry name" value="SecA"/>
</dbReference>
<keyword evidence="7 12" id="KW-0067">ATP-binding</keyword>
<dbReference type="Proteomes" id="UP000295444">
    <property type="component" value="Unassembled WGS sequence"/>
</dbReference>
<dbReference type="EC" id="7.4.2.8" evidence="12"/>
<keyword evidence="11 12" id="KW-0472">Membrane</keyword>
<dbReference type="GO" id="GO:0065002">
    <property type="term" value="P:intracellular protein transmembrane transport"/>
    <property type="evidence" value="ECO:0007669"/>
    <property type="project" value="UniProtKB-UniRule"/>
</dbReference>
<dbReference type="GO" id="GO:0008564">
    <property type="term" value="F:protein-exporting ATPase activity"/>
    <property type="evidence" value="ECO:0007669"/>
    <property type="project" value="UniProtKB-EC"/>
</dbReference>
<evidence type="ECO:0000256" key="12">
    <source>
        <dbReference type="HAMAP-Rule" id="MF_01382"/>
    </source>
</evidence>
<gene>
    <name evidence="12" type="primary">secA</name>
    <name evidence="16" type="ORF">EV186_10111</name>
</gene>
<evidence type="ECO:0000256" key="6">
    <source>
        <dbReference type="ARBA" id="ARBA00022741"/>
    </source>
</evidence>
<dbReference type="SMART" id="SM00958">
    <property type="entry name" value="SecA_PP_bind"/>
    <property type="match status" value="1"/>
</dbReference>
<dbReference type="AlphaFoldDB" id="A0A4R6SJQ3"/>
<dbReference type="Gene3D" id="3.40.50.300">
    <property type="entry name" value="P-loop containing nucleotide triphosphate hydrolases"/>
    <property type="match status" value="3"/>
</dbReference>
<comment type="subunit">
    <text evidence="12">Monomer and homodimer. Part of the essential Sec protein translocation apparatus which comprises SecA, SecYEG and auxiliary proteins SecDF. Other proteins may also be involved.</text>
</comment>
<protein>
    <recommendedName>
        <fullName evidence="12">Protein translocase subunit SecA</fullName>
        <ecNumber evidence="12">7.4.2.8</ecNumber>
    </recommendedName>
</protein>
<dbReference type="CDD" id="cd17928">
    <property type="entry name" value="DEXDc_SecA"/>
    <property type="match status" value="1"/>
</dbReference>
<dbReference type="Pfam" id="PF21090">
    <property type="entry name" value="P-loop_SecA"/>
    <property type="match status" value="2"/>
</dbReference>
<feature type="domain" description="Helicase ATP-binding" evidence="13">
    <location>
        <begin position="100"/>
        <end position="259"/>
    </location>
</feature>
<dbReference type="InterPro" id="IPR026389">
    <property type="entry name" value="SecA_Actinobact-type"/>
</dbReference>
<dbReference type="GO" id="GO:0005524">
    <property type="term" value="F:ATP binding"/>
    <property type="evidence" value="ECO:0007669"/>
    <property type="project" value="UniProtKB-UniRule"/>
</dbReference>
<feature type="binding site" evidence="12">
    <location>
        <begin position="116"/>
        <end position="120"/>
    </location>
    <ligand>
        <name>ATP</name>
        <dbReference type="ChEBI" id="CHEBI:30616"/>
    </ligand>
</feature>
<evidence type="ECO:0000256" key="3">
    <source>
        <dbReference type="ARBA" id="ARBA00022448"/>
    </source>
</evidence>
<keyword evidence="10 12" id="KW-0811">Translocation</keyword>
<dbReference type="InterPro" id="IPR011116">
    <property type="entry name" value="SecA_Wing/Scaffold"/>
</dbReference>
<dbReference type="GO" id="GO:0005886">
    <property type="term" value="C:plasma membrane"/>
    <property type="evidence" value="ECO:0007669"/>
    <property type="project" value="UniProtKB-SubCell"/>
</dbReference>
<evidence type="ECO:0000256" key="5">
    <source>
        <dbReference type="ARBA" id="ARBA00022490"/>
    </source>
</evidence>
<evidence type="ECO:0000256" key="11">
    <source>
        <dbReference type="ARBA" id="ARBA00023136"/>
    </source>
</evidence>
<dbReference type="HAMAP" id="MF_01382">
    <property type="entry name" value="SecA"/>
    <property type="match status" value="1"/>
</dbReference>
<evidence type="ECO:0000256" key="9">
    <source>
        <dbReference type="ARBA" id="ARBA00022967"/>
    </source>
</evidence>
<comment type="subcellular location">
    <subcellularLocation>
        <location evidence="12">Cell membrane</location>
        <topology evidence="12">Peripheral membrane protein</topology>
        <orientation evidence="12">Cytoplasmic side</orientation>
    </subcellularLocation>
    <subcellularLocation>
        <location evidence="12">Cytoplasm</location>
    </subcellularLocation>
    <subcellularLocation>
        <location evidence="1">Membrane</location>
        <topology evidence="1">Peripheral membrane protein</topology>
    </subcellularLocation>
    <text evidence="12">Distribution is 50-50.</text>
</comment>
<feature type="binding site" evidence="12">
    <location>
        <position position="505"/>
    </location>
    <ligand>
        <name>ATP</name>
        <dbReference type="ChEBI" id="CHEBI:30616"/>
    </ligand>
</feature>
<evidence type="ECO:0000256" key="7">
    <source>
        <dbReference type="ARBA" id="ARBA00022840"/>
    </source>
</evidence>
<dbReference type="SMART" id="SM00957">
    <property type="entry name" value="SecA_DEAD"/>
    <property type="match status" value="1"/>
</dbReference>
<dbReference type="InterPro" id="IPR027417">
    <property type="entry name" value="P-loop_NTPase"/>
</dbReference>
<evidence type="ECO:0000256" key="1">
    <source>
        <dbReference type="ARBA" id="ARBA00004170"/>
    </source>
</evidence>
<keyword evidence="17" id="KW-1185">Reference proteome</keyword>
<dbReference type="SUPFAM" id="SSF81767">
    <property type="entry name" value="Pre-protein crosslinking domain of SecA"/>
    <property type="match status" value="1"/>
</dbReference>
<name>A0A4R6SJQ3_LABRH</name>
<organism evidence="16 17">
    <name type="scientific">Labedaea rhizosphaerae</name>
    <dbReference type="NCBI Taxonomy" id="598644"/>
    <lineage>
        <taxon>Bacteria</taxon>
        <taxon>Bacillati</taxon>
        <taxon>Actinomycetota</taxon>
        <taxon>Actinomycetes</taxon>
        <taxon>Pseudonocardiales</taxon>
        <taxon>Pseudonocardiaceae</taxon>
        <taxon>Labedaea</taxon>
    </lineage>
</organism>
<comment type="function">
    <text evidence="12">Part of the Sec protein translocase complex. Interacts with the SecYEG preprotein conducting channel. Has a central role in coupling the hydrolysis of ATP to the transfer of proteins into and across the cell membrane, serving as an ATP-driven molecular motor driving the stepwise translocation of polypeptide chains across the membrane.</text>
</comment>
<dbReference type="InterPro" id="IPR020937">
    <property type="entry name" value="SecA_CS"/>
</dbReference>
<proteinExistence type="inferred from homology"/>
<dbReference type="GO" id="GO:0005829">
    <property type="term" value="C:cytosol"/>
    <property type="evidence" value="ECO:0007669"/>
    <property type="project" value="TreeGrafter"/>
</dbReference>
<feature type="domain" description="Helicase C-terminal" evidence="14">
    <location>
        <begin position="430"/>
        <end position="600"/>
    </location>
</feature>
<comment type="catalytic activity">
    <reaction evidence="12">
        <text>ATP + H2O + cellular proteinSide 1 = ADP + phosphate + cellular proteinSide 2.</text>
        <dbReference type="EC" id="7.4.2.8"/>
    </reaction>
</comment>
<evidence type="ECO:0000313" key="16">
    <source>
        <dbReference type="EMBL" id="TDQ04071.1"/>
    </source>
</evidence>
<dbReference type="InterPro" id="IPR001650">
    <property type="entry name" value="Helicase_C-like"/>
</dbReference>
<accession>A0A4R6SJQ3</accession>
<dbReference type="EMBL" id="SNXZ01000001">
    <property type="protein sequence ID" value="TDQ04071.1"/>
    <property type="molecule type" value="Genomic_DNA"/>
</dbReference>
<keyword evidence="4 12" id="KW-1003">Cell membrane</keyword>
<dbReference type="PRINTS" id="PR00906">
    <property type="entry name" value="SECA"/>
</dbReference>
<dbReference type="PROSITE" id="PS01312">
    <property type="entry name" value="SECA"/>
    <property type="match status" value="1"/>
</dbReference>
<dbReference type="InterPro" id="IPR014001">
    <property type="entry name" value="Helicase_ATP-bd"/>
</dbReference>
<dbReference type="OrthoDB" id="9805579at2"/>
<dbReference type="InterPro" id="IPR044722">
    <property type="entry name" value="SecA_SF2_C"/>
</dbReference>
<evidence type="ECO:0000259" key="14">
    <source>
        <dbReference type="PROSITE" id="PS51194"/>
    </source>
</evidence>
<feature type="binding site" evidence="12">
    <location>
        <position position="98"/>
    </location>
    <ligand>
        <name>ATP</name>
        <dbReference type="ChEBI" id="CHEBI:30616"/>
    </ligand>
</feature>
<dbReference type="Pfam" id="PF07516">
    <property type="entry name" value="SecA_SW"/>
    <property type="match status" value="1"/>
</dbReference>
<evidence type="ECO:0000259" key="15">
    <source>
        <dbReference type="PROSITE" id="PS51196"/>
    </source>
</evidence>
<evidence type="ECO:0000313" key="17">
    <source>
        <dbReference type="Proteomes" id="UP000295444"/>
    </source>
</evidence>
<evidence type="ECO:0000259" key="13">
    <source>
        <dbReference type="PROSITE" id="PS51192"/>
    </source>
</evidence>
<evidence type="ECO:0000256" key="10">
    <source>
        <dbReference type="ARBA" id="ARBA00023010"/>
    </source>
</evidence>
<keyword evidence="5 12" id="KW-0963">Cytoplasm</keyword>
<dbReference type="NCBIfam" id="TIGR04221">
    <property type="entry name" value="SecA2_Mycobac"/>
    <property type="match status" value="1"/>
</dbReference>
<dbReference type="CDD" id="cd18803">
    <property type="entry name" value="SF2_C_secA"/>
    <property type="match status" value="1"/>
</dbReference>